<comment type="similarity">
    <text evidence="2 7">Belongs to the TVP38/TMEM64 family.</text>
</comment>
<feature type="domain" description="VTT" evidence="8">
    <location>
        <begin position="61"/>
        <end position="181"/>
    </location>
</feature>
<evidence type="ECO:0000256" key="6">
    <source>
        <dbReference type="ARBA" id="ARBA00023136"/>
    </source>
</evidence>
<dbReference type="EMBL" id="JFBT01000001">
    <property type="protein sequence ID" value="EXG81412.1"/>
    <property type="molecule type" value="Genomic_DNA"/>
</dbReference>
<dbReference type="GO" id="GO:0005886">
    <property type="term" value="C:plasma membrane"/>
    <property type="evidence" value="ECO:0007669"/>
    <property type="project" value="UniProtKB-SubCell"/>
</dbReference>
<dbReference type="InterPro" id="IPR015414">
    <property type="entry name" value="TMEM64"/>
</dbReference>
<dbReference type="InterPro" id="IPR032816">
    <property type="entry name" value="VTT_dom"/>
</dbReference>
<comment type="caution">
    <text evidence="9">The sequence shown here is derived from an EMBL/GenBank/DDBJ whole genome shotgun (WGS) entry which is preliminary data.</text>
</comment>
<dbReference type="PANTHER" id="PTHR12677:SF59">
    <property type="entry name" value="GOLGI APPARATUS MEMBRANE PROTEIN TVP38-RELATED"/>
    <property type="match status" value="1"/>
</dbReference>
<evidence type="ECO:0000256" key="7">
    <source>
        <dbReference type="RuleBase" id="RU366058"/>
    </source>
</evidence>
<comment type="subcellular location">
    <subcellularLocation>
        <location evidence="1 7">Cell membrane</location>
        <topology evidence="1 7">Multi-pass membrane protein</topology>
    </subcellularLocation>
</comment>
<dbReference type="RefSeq" id="WP_051570079.1">
    <property type="nucleotide sequence ID" value="NZ_KK073874.1"/>
</dbReference>
<gene>
    <name evidence="9" type="ORF">CryarDRAFT_2526</name>
</gene>
<evidence type="ECO:0000313" key="10">
    <source>
        <dbReference type="Proteomes" id="UP000021053"/>
    </source>
</evidence>
<dbReference type="Proteomes" id="UP000021053">
    <property type="component" value="Unassembled WGS sequence"/>
</dbReference>
<feature type="transmembrane region" description="Helical" evidence="7">
    <location>
        <begin position="42"/>
        <end position="60"/>
    </location>
</feature>
<evidence type="ECO:0000256" key="5">
    <source>
        <dbReference type="ARBA" id="ARBA00022989"/>
    </source>
</evidence>
<evidence type="ECO:0000313" key="9">
    <source>
        <dbReference type="EMBL" id="EXG81412.1"/>
    </source>
</evidence>
<keyword evidence="6 7" id="KW-0472">Membrane</keyword>
<feature type="transmembrane region" description="Helical" evidence="7">
    <location>
        <begin position="132"/>
        <end position="151"/>
    </location>
</feature>
<accession>A0A010ZW18</accession>
<reference evidence="9 10" key="1">
    <citation type="submission" date="2013-07" db="EMBL/GenBank/DDBJ databases">
        <authorList>
            <consortium name="DOE Joint Genome Institute"/>
            <person name="Eisen J."/>
            <person name="Huntemann M."/>
            <person name="Han J."/>
            <person name="Chen A."/>
            <person name="Kyrpides N."/>
            <person name="Mavromatis K."/>
            <person name="Markowitz V."/>
            <person name="Palaniappan K."/>
            <person name="Ivanova N."/>
            <person name="Schaumberg A."/>
            <person name="Pati A."/>
            <person name="Liolios K."/>
            <person name="Nordberg H.P."/>
            <person name="Cantor M.N."/>
            <person name="Hua S.X."/>
            <person name="Woyke T."/>
        </authorList>
    </citation>
    <scope>NUCLEOTIDE SEQUENCE [LARGE SCALE GENOMIC DNA]</scope>
    <source>
        <strain evidence="9 10">DSM 44712</strain>
    </source>
</reference>
<proteinExistence type="inferred from homology"/>
<evidence type="ECO:0000256" key="1">
    <source>
        <dbReference type="ARBA" id="ARBA00004651"/>
    </source>
</evidence>
<dbReference type="AlphaFoldDB" id="A0A010ZW18"/>
<dbReference type="HOGENOM" id="CLU_038944_4_2_11"/>
<evidence type="ECO:0000256" key="3">
    <source>
        <dbReference type="ARBA" id="ARBA00022475"/>
    </source>
</evidence>
<feature type="transmembrane region" description="Helical" evidence="7">
    <location>
        <begin position="191"/>
        <end position="211"/>
    </location>
</feature>
<protein>
    <recommendedName>
        <fullName evidence="7">TVP38/TMEM64 family membrane protein</fullName>
    </recommendedName>
</protein>
<keyword evidence="3 7" id="KW-1003">Cell membrane</keyword>
<evidence type="ECO:0000256" key="4">
    <source>
        <dbReference type="ARBA" id="ARBA00022692"/>
    </source>
</evidence>
<dbReference type="OrthoDB" id="5242213at2"/>
<evidence type="ECO:0000256" key="2">
    <source>
        <dbReference type="ARBA" id="ARBA00008640"/>
    </source>
</evidence>
<name>A0A010ZW18_9ACTN</name>
<feature type="transmembrane region" description="Helical" evidence="7">
    <location>
        <begin position="67"/>
        <end position="96"/>
    </location>
</feature>
<dbReference type="PANTHER" id="PTHR12677">
    <property type="entry name" value="GOLGI APPARATUS MEMBRANE PROTEIN TVP38-RELATED"/>
    <property type="match status" value="1"/>
</dbReference>
<organism evidence="9 10">
    <name type="scientific">Cryptosporangium arvum DSM 44712</name>
    <dbReference type="NCBI Taxonomy" id="927661"/>
    <lineage>
        <taxon>Bacteria</taxon>
        <taxon>Bacillati</taxon>
        <taxon>Actinomycetota</taxon>
        <taxon>Actinomycetes</taxon>
        <taxon>Cryptosporangiales</taxon>
        <taxon>Cryptosporangiaceae</taxon>
        <taxon>Cryptosporangium</taxon>
    </lineage>
</organism>
<evidence type="ECO:0000259" key="8">
    <source>
        <dbReference type="Pfam" id="PF09335"/>
    </source>
</evidence>
<sequence>MSSPAVRAVALGVILLMCVGFLLTSGVPEPAELRAYVAQAGPWMPFGVAGIAVVTSVLMVPRGVPALLAGLLLPAPVAVVAALCGIALGASVSFLLGRWLGRPFLSGRTAAAGPDARLARLQSWLDRDGTRAVVYARILPVFPFGLLNYLFGATTVRMLPFVLGTAAAIVPSTTAYVLVGASAEHPGSPAFFLSVGLVALVGALGLAHAWWSRRRGRRIAPPEEPATPALSASRS</sequence>
<keyword evidence="5 7" id="KW-1133">Transmembrane helix</keyword>
<dbReference type="Pfam" id="PF09335">
    <property type="entry name" value="VTT_dom"/>
    <property type="match status" value="1"/>
</dbReference>
<keyword evidence="4 7" id="KW-0812">Transmembrane</keyword>
<keyword evidence="10" id="KW-1185">Reference proteome</keyword>
<feature type="transmembrane region" description="Helical" evidence="7">
    <location>
        <begin position="158"/>
        <end position="179"/>
    </location>
</feature>